<reference evidence="3" key="2">
    <citation type="submission" date="2023-05" db="EMBL/GenBank/DDBJ databases">
        <authorList>
            <consortium name="Lawrence Berkeley National Laboratory"/>
            <person name="Steindorff A."/>
            <person name="Hensen N."/>
            <person name="Bonometti L."/>
            <person name="Westerberg I."/>
            <person name="Brannstrom I.O."/>
            <person name="Guillou S."/>
            <person name="Cros-Aarteil S."/>
            <person name="Calhoun S."/>
            <person name="Haridas S."/>
            <person name="Kuo A."/>
            <person name="Mondo S."/>
            <person name="Pangilinan J."/>
            <person name="Riley R."/>
            <person name="Labutti K."/>
            <person name="Andreopoulos B."/>
            <person name="Lipzen A."/>
            <person name="Chen C."/>
            <person name="Yanf M."/>
            <person name="Daum C."/>
            <person name="Ng V."/>
            <person name="Clum A."/>
            <person name="Ohm R."/>
            <person name="Martin F."/>
            <person name="Silar P."/>
            <person name="Natvig D."/>
            <person name="Lalanne C."/>
            <person name="Gautier V."/>
            <person name="Ament-Velasquez S.L."/>
            <person name="Kruys A."/>
            <person name="Hutchinson M.I."/>
            <person name="Powell A.J."/>
            <person name="Barry K."/>
            <person name="Miller A.N."/>
            <person name="Grigoriev I.V."/>
            <person name="Debuchy R."/>
            <person name="Gladieux P."/>
            <person name="Thoren M.H."/>
            <person name="Johannesson H."/>
        </authorList>
    </citation>
    <scope>NUCLEOTIDE SEQUENCE</scope>
    <source>
        <strain evidence="3">PSN309</strain>
    </source>
</reference>
<evidence type="ECO:0000256" key="1">
    <source>
        <dbReference type="SAM" id="MobiDB-lite"/>
    </source>
</evidence>
<dbReference type="AlphaFoldDB" id="A0AAN6WL08"/>
<dbReference type="PANTHER" id="PTHR33112">
    <property type="entry name" value="DOMAIN PROTEIN, PUTATIVE-RELATED"/>
    <property type="match status" value="1"/>
</dbReference>
<gene>
    <name evidence="3" type="ORF">QBC35DRAFT_455666</name>
</gene>
<evidence type="ECO:0000313" key="3">
    <source>
        <dbReference type="EMBL" id="KAK4184068.1"/>
    </source>
</evidence>
<feature type="domain" description="Heterokaryon incompatibility" evidence="2">
    <location>
        <begin position="231"/>
        <end position="383"/>
    </location>
</feature>
<comment type="caution">
    <text evidence="3">The sequence shown here is derived from an EMBL/GenBank/DDBJ whole genome shotgun (WGS) entry which is preliminary data.</text>
</comment>
<dbReference type="Pfam" id="PF06985">
    <property type="entry name" value="HET"/>
    <property type="match status" value="1"/>
</dbReference>
<reference evidence="3" key="1">
    <citation type="journal article" date="2023" name="Mol. Phylogenet. Evol.">
        <title>Genome-scale phylogeny and comparative genomics of the fungal order Sordariales.</title>
        <authorList>
            <person name="Hensen N."/>
            <person name="Bonometti L."/>
            <person name="Westerberg I."/>
            <person name="Brannstrom I.O."/>
            <person name="Guillou S."/>
            <person name="Cros-Aarteil S."/>
            <person name="Calhoun S."/>
            <person name="Haridas S."/>
            <person name="Kuo A."/>
            <person name="Mondo S."/>
            <person name="Pangilinan J."/>
            <person name="Riley R."/>
            <person name="LaButti K."/>
            <person name="Andreopoulos B."/>
            <person name="Lipzen A."/>
            <person name="Chen C."/>
            <person name="Yan M."/>
            <person name="Daum C."/>
            <person name="Ng V."/>
            <person name="Clum A."/>
            <person name="Steindorff A."/>
            <person name="Ohm R.A."/>
            <person name="Martin F."/>
            <person name="Silar P."/>
            <person name="Natvig D.O."/>
            <person name="Lalanne C."/>
            <person name="Gautier V."/>
            <person name="Ament-Velasquez S.L."/>
            <person name="Kruys A."/>
            <person name="Hutchinson M.I."/>
            <person name="Powell A.J."/>
            <person name="Barry K."/>
            <person name="Miller A.N."/>
            <person name="Grigoriev I.V."/>
            <person name="Debuchy R."/>
            <person name="Gladieux P."/>
            <person name="Hiltunen Thoren M."/>
            <person name="Johannesson H."/>
        </authorList>
    </citation>
    <scope>NUCLEOTIDE SEQUENCE</scope>
    <source>
        <strain evidence="3">PSN309</strain>
    </source>
</reference>
<feature type="region of interest" description="Disordered" evidence="1">
    <location>
        <begin position="620"/>
        <end position="647"/>
    </location>
</feature>
<keyword evidence="4" id="KW-1185">Reference proteome</keyword>
<feature type="region of interest" description="Disordered" evidence="1">
    <location>
        <begin position="133"/>
        <end position="168"/>
    </location>
</feature>
<dbReference type="InterPro" id="IPR010730">
    <property type="entry name" value="HET"/>
</dbReference>
<sequence length="750" mass="82984">MTLCQVCNNITFPQASANTNHDGYQTFKAILHPTLEALNQSATRDKCRFCIFLAGIINNRQQLGDQVWGSDTQAGSGISLEVDFLSSRNPPSNPNMETPGLRGLPGDIAIRHPFGVDDLRIRNPEVISRATWEPGHDAESMSNPSASAFTYDLPGPDNQDTTVDDSTGSKATLSLASGWIKQCKSQHPTCQQPSSSDPSQAPARLLDVSFVKDSPGKVLLVSSLSGKNIEYATLSHRWDPNHSCNTTTLNQVLHQTQGIALTQLTKTFAEACITTHSLGLRYIWIDSLCIVQDSAEDKMTEIPKMGVYYQNAQVNLAASTASETGEGGLWRRRDGRATKPFSGVHITLALPGPYLPRQATLTVAPVLRCEPSHLDTRGWILQERIFPIRTIFFDPYWIGFECAEASASENYPWGVKRGNQPLAHALEKSMATILKRDGNLATMGGVLRGNQAQSGQGHGGPAEERRDAMRRQSHYWQWYRIVQEYTKRQLSFSSDRLLAISGVAERLQNIVHDKYCAGMWMDRLLDCLQWQHYGGVVRQEAYRAPTWSWASLDHDGQSIASTGGVVYDHEIPQTTYPLIRVVDVSWTCRTSNPFGDLSGAKLVLDGRPLRALIYASEGASSDSDTSVESLEDIRETEAEEPDPTSNVSLVSQHFDRQKWRVRATGKTSSGKLGRVDGVFAPDITNWEADVGSSGVYLLPLVMRHLTFPNTVDLACLVLKEVGNGLFERIGFSRPEGRILPRAWKRQLTLV</sequence>
<name>A0AAN6WL08_9PEZI</name>
<dbReference type="Proteomes" id="UP001302126">
    <property type="component" value="Unassembled WGS sequence"/>
</dbReference>
<dbReference type="EMBL" id="MU864507">
    <property type="protein sequence ID" value="KAK4184068.1"/>
    <property type="molecule type" value="Genomic_DNA"/>
</dbReference>
<feature type="compositionally biased region" description="Polar residues" evidence="1">
    <location>
        <begin position="158"/>
        <end position="168"/>
    </location>
</feature>
<proteinExistence type="predicted"/>
<organism evidence="3 4">
    <name type="scientific">Podospora australis</name>
    <dbReference type="NCBI Taxonomy" id="1536484"/>
    <lineage>
        <taxon>Eukaryota</taxon>
        <taxon>Fungi</taxon>
        <taxon>Dikarya</taxon>
        <taxon>Ascomycota</taxon>
        <taxon>Pezizomycotina</taxon>
        <taxon>Sordariomycetes</taxon>
        <taxon>Sordariomycetidae</taxon>
        <taxon>Sordariales</taxon>
        <taxon>Podosporaceae</taxon>
        <taxon>Podospora</taxon>
    </lineage>
</organism>
<evidence type="ECO:0000313" key="4">
    <source>
        <dbReference type="Proteomes" id="UP001302126"/>
    </source>
</evidence>
<protein>
    <submittedName>
        <fullName evidence="3">Heterokaryon incompatibility protein-domain-containing protein</fullName>
    </submittedName>
</protein>
<dbReference type="PANTHER" id="PTHR33112:SF16">
    <property type="entry name" value="HETEROKARYON INCOMPATIBILITY DOMAIN-CONTAINING PROTEIN"/>
    <property type="match status" value="1"/>
</dbReference>
<accession>A0AAN6WL08</accession>
<evidence type="ECO:0000259" key="2">
    <source>
        <dbReference type="Pfam" id="PF06985"/>
    </source>
</evidence>